<evidence type="ECO:0000256" key="1">
    <source>
        <dbReference type="SAM" id="SignalP"/>
    </source>
</evidence>
<sequence>MIVMRRILIIALLLALASCARPPSQIRNACAIFEQKDGAFENWKRAARSVEREYGVPVPILLATIYTESSFRARARPPRRYILGFIPWKRVSTAYGYSQALDGTWDRYQRETGRYLARRTNFGDAVRFIGWYHYQSHLRNGIPFSSPYNIYLAYHSGQDGYRRGAYRARPEALAGAKRFAAITAVYEQQLRRCP</sequence>
<dbReference type="InterPro" id="IPR045795">
    <property type="entry name" value="SLT_4"/>
</dbReference>
<proteinExistence type="predicted"/>
<keyword evidence="1" id="KW-0732">Signal</keyword>
<dbReference type="SUPFAM" id="SSF53955">
    <property type="entry name" value="Lysozyme-like"/>
    <property type="match status" value="1"/>
</dbReference>
<dbReference type="CAZy" id="GH23">
    <property type="family name" value="Glycoside Hydrolase Family 23"/>
</dbReference>
<name>B9JRH5_ALLAM</name>
<dbReference type="KEGG" id="avi:Avi_3587"/>
<dbReference type="EMBL" id="CP000633">
    <property type="protein sequence ID" value="ACM37586.1"/>
    <property type="molecule type" value="Genomic_DNA"/>
</dbReference>
<evidence type="ECO:0000313" key="4">
    <source>
        <dbReference type="Proteomes" id="UP000001596"/>
    </source>
</evidence>
<reference evidence="3 4" key="1">
    <citation type="journal article" date="2009" name="J. Bacteriol.">
        <title>Genome sequences of three Agrobacterium biovars help elucidate the evolution of multichromosome genomes in bacteria.</title>
        <authorList>
            <person name="Slater S.C."/>
            <person name="Goldman B.S."/>
            <person name="Goodner B."/>
            <person name="Setubal J.C."/>
            <person name="Farrand S.K."/>
            <person name="Nester E.W."/>
            <person name="Burr T.J."/>
            <person name="Banta L."/>
            <person name="Dickerman A.W."/>
            <person name="Paulsen I."/>
            <person name="Otten L."/>
            <person name="Suen G."/>
            <person name="Welch R."/>
            <person name="Almeida N.F."/>
            <person name="Arnold F."/>
            <person name="Burton O.T."/>
            <person name="Du Z."/>
            <person name="Ewing A."/>
            <person name="Godsy E."/>
            <person name="Heisel S."/>
            <person name="Houmiel K.L."/>
            <person name="Jhaveri J."/>
            <person name="Lu J."/>
            <person name="Miller N.M."/>
            <person name="Norton S."/>
            <person name="Chen Q."/>
            <person name="Phoolcharoen W."/>
            <person name="Ohlin V."/>
            <person name="Ondrusek D."/>
            <person name="Pride N."/>
            <person name="Stricklin S.L."/>
            <person name="Sun J."/>
            <person name="Wheeler C."/>
            <person name="Wilson L."/>
            <person name="Zhu H."/>
            <person name="Wood D.W."/>
        </authorList>
    </citation>
    <scope>NUCLEOTIDE SEQUENCE [LARGE SCALE GENOMIC DNA]</scope>
    <source>
        <strain evidence="4">S4 / ATCC BAA-846</strain>
    </source>
</reference>
<evidence type="ECO:0000259" key="2">
    <source>
        <dbReference type="Pfam" id="PF19489"/>
    </source>
</evidence>
<dbReference type="AlphaFoldDB" id="B9JRH5"/>
<dbReference type="Gene3D" id="1.10.530.10">
    <property type="match status" value="1"/>
</dbReference>
<feature type="signal peptide" evidence="1">
    <location>
        <begin position="1"/>
        <end position="20"/>
    </location>
</feature>
<protein>
    <recommendedName>
        <fullName evidence="2">Transglycosylase SLT domain-containing protein</fullName>
    </recommendedName>
</protein>
<dbReference type="InterPro" id="IPR023346">
    <property type="entry name" value="Lysozyme-like_dom_sf"/>
</dbReference>
<dbReference type="Proteomes" id="UP000001596">
    <property type="component" value="Chromosome 1"/>
</dbReference>
<feature type="domain" description="Transglycosylase SLT" evidence="2">
    <location>
        <begin position="8"/>
        <end position="193"/>
    </location>
</feature>
<dbReference type="Pfam" id="PF19489">
    <property type="entry name" value="SLT_4"/>
    <property type="match status" value="1"/>
</dbReference>
<accession>B9JRH5</accession>
<dbReference type="eggNOG" id="COG4764">
    <property type="taxonomic scope" value="Bacteria"/>
</dbReference>
<dbReference type="PROSITE" id="PS51257">
    <property type="entry name" value="PROKAR_LIPOPROTEIN"/>
    <property type="match status" value="1"/>
</dbReference>
<keyword evidence="4" id="KW-1185">Reference proteome</keyword>
<organism evidence="3 4">
    <name type="scientific">Allorhizobium ampelinum (strain ATCC BAA-846 / DSM 112012 / S4)</name>
    <name type="common">Agrobacterium vitis (strain S4)</name>
    <dbReference type="NCBI Taxonomy" id="311402"/>
    <lineage>
        <taxon>Bacteria</taxon>
        <taxon>Pseudomonadati</taxon>
        <taxon>Pseudomonadota</taxon>
        <taxon>Alphaproteobacteria</taxon>
        <taxon>Hyphomicrobiales</taxon>
        <taxon>Rhizobiaceae</taxon>
        <taxon>Rhizobium/Agrobacterium group</taxon>
        <taxon>Allorhizobium</taxon>
        <taxon>Allorhizobium ampelinum</taxon>
    </lineage>
</organism>
<feature type="chain" id="PRO_5002887552" description="Transglycosylase SLT domain-containing protein" evidence="1">
    <location>
        <begin position="21"/>
        <end position="194"/>
    </location>
</feature>
<dbReference type="HOGENOM" id="CLU_094963_0_0_5"/>
<evidence type="ECO:0000313" key="3">
    <source>
        <dbReference type="EMBL" id="ACM37586.1"/>
    </source>
</evidence>
<gene>
    <name evidence="3" type="ordered locus">Avi_3587</name>
</gene>